<organism evidence="1 2">
    <name type="scientific">Lacibacter luteus</name>
    <dbReference type="NCBI Taxonomy" id="2508719"/>
    <lineage>
        <taxon>Bacteria</taxon>
        <taxon>Pseudomonadati</taxon>
        <taxon>Bacteroidota</taxon>
        <taxon>Chitinophagia</taxon>
        <taxon>Chitinophagales</taxon>
        <taxon>Chitinophagaceae</taxon>
        <taxon>Lacibacter</taxon>
    </lineage>
</organism>
<keyword evidence="1" id="KW-0675">Receptor</keyword>
<comment type="caution">
    <text evidence="1">The sequence shown here is derived from an EMBL/GenBank/DDBJ whole genome shotgun (WGS) entry which is preliminary data.</text>
</comment>
<dbReference type="EMBL" id="SDHW01000001">
    <property type="protein sequence ID" value="RXK61476.1"/>
    <property type="molecule type" value="Genomic_DNA"/>
</dbReference>
<dbReference type="SUPFAM" id="SSF56935">
    <property type="entry name" value="Porins"/>
    <property type="match status" value="1"/>
</dbReference>
<proteinExistence type="predicted"/>
<name>A0A4Q1CKK3_9BACT</name>
<evidence type="ECO:0000313" key="1">
    <source>
        <dbReference type="EMBL" id="RXK61476.1"/>
    </source>
</evidence>
<keyword evidence="2" id="KW-1185">Reference proteome</keyword>
<dbReference type="OrthoDB" id="9804995at2"/>
<dbReference type="Gene3D" id="2.60.40.1120">
    <property type="entry name" value="Carboxypeptidase-like, regulatory domain"/>
    <property type="match status" value="1"/>
</dbReference>
<protein>
    <submittedName>
        <fullName evidence="1">TonB-dependent receptor</fullName>
    </submittedName>
</protein>
<dbReference type="AlphaFoldDB" id="A0A4Q1CKK3"/>
<dbReference type="InterPro" id="IPR008969">
    <property type="entry name" value="CarboxyPept-like_regulatory"/>
</dbReference>
<accession>A0A4Q1CKK3</accession>
<sequence>MRILHFFLLSFLYCEAEAKAQQQTPVQTIRGRIVDVESQSPVKGATVSIAEGKFTTISDSAGNFILRNIPVGRQRVQVSFVGYQTYFSDHFILNAAKESELLITLVEEKKSLGTINITGIRNPKLPVNKHALASGRSFNPEEAQRFPASANDPGRMAMGFPGVQPSRDSRNDIIIRGNNPVGMNWRVEGLDIPNPNHFARRGSSGGGITIFSLSVLDNSDFYTGALAAEYGDVLSGAFDVHFRKGNQQKAEHTFKAGMIGLEFATEGPIQKGRSSYLFNYRYSFLDILNAFGLHLVDERERNKFTDASFNVAFSNKKNTVQTNIWGMGGYSKETFLAVEDTALWKQYDDYAVYDSRTWMGVFGIGQTININKKSFLKTSVAFMGQKLTWVDDTLTKQQVATKVNDELYNNNRISFATSYSLKMNATVNFKAGVYVNMLDYKFNKGEWDYSNNNYKSNVINGEGNSWLIQPYIQFSFKPTSKLLINPGVHTMYFALNKQFVTDPRLSVQYRFTPKNSITASYGLHSKLLPLGSYFYKEGNSFPNMNLKMMRSHHYILAYDQLLGNRWRFHAEAYHQQLFQVPVVNDANRTFWILNEMEGYASQALVSKGEGSNTGVDLSLEKFFNKGLFMIASFSVFDSKFKPLNGKTYNTRFNSRTSGSFVGAKEWSMRKNKVLQVGWKMLYNGGVPLTPLAAVQNGSTKQPVLDETNPYSEFIRPYFRTDGRISLRKDKKHISWQLALDIQNLFAQENVDGLSRRYDPTTNKWTFKTQSGIVPVLSYQIDF</sequence>
<reference evidence="1 2" key="1">
    <citation type="submission" date="2019-01" db="EMBL/GenBank/DDBJ databases">
        <title>Lacibacter sp. strain TTM-7.</title>
        <authorList>
            <person name="Chen W.-M."/>
        </authorList>
    </citation>
    <scope>NUCLEOTIDE SEQUENCE [LARGE SCALE GENOMIC DNA]</scope>
    <source>
        <strain evidence="1 2">TTM-7</strain>
    </source>
</reference>
<dbReference type="Proteomes" id="UP000290204">
    <property type="component" value="Unassembled WGS sequence"/>
</dbReference>
<dbReference type="Pfam" id="PF13620">
    <property type="entry name" value="CarboxypepD_reg"/>
    <property type="match status" value="1"/>
</dbReference>
<evidence type="ECO:0000313" key="2">
    <source>
        <dbReference type="Proteomes" id="UP000290204"/>
    </source>
</evidence>
<dbReference type="SUPFAM" id="SSF49464">
    <property type="entry name" value="Carboxypeptidase regulatory domain-like"/>
    <property type="match status" value="1"/>
</dbReference>
<gene>
    <name evidence="1" type="ORF">ESA94_00205</name>
</gene>
<dbReference type="RefSeq" id="WP_129128849.1">
    <property type="nucleotide sequence ID" value="NZ_SDHW01000001.1"/>
</dbReference>